<sequence>MSSTSDDFERAVDDGLRLAKRIYLGQDRAVAPPKTMKAMNKAEQHSLLPAAPMVYAVIRNPGIVDNPDIPSYQPHVHGRCDPPVLIPLQMNAVCLEVDCFLDTAFVTMSGSWRVHCVMSSCSCDCRIALPLGHQGSILGVEVEVPRKSYCTKQTADNEQSDSEIAKPEDGGFLAPHIFTVTIPRVDGGSNISIKAKWSQKLLYRDGQFTLCIPFTFPEYVVPAGLKMAKKEKIQLHVNAGNQTEVLCTITSHPLKEVKREVGKLSFSYESDVLAWSINDMVFTYSISSRYIHGGVLLQSPGLLASDRREMFCCFIYPGVQKNRKIFKREVVFVVDISGSMRGKPLESTKNGLFSALAKLQPQDSFSVIAFNGEVYSFSSSLEPVTTETIKRVTEWIDMNFVAGGGTDILPPLNQALQMLSKSQNSVPSIVLITDGGVENEKHICDVMKTQLANKKALWPRIHTFGIGAYCNHYFLRMLAMIGRGHYGAAFDPEFYHSRELVLWSSRYLDDCPLSLGISYKEIWGVV</sequence>
<dbReference type="Proteomes" id="UP001454036">
    <property type="component" value="Unassembled WGS sequence"/>
</dbReference>
<dbReference type="EMBL" id="BAABME010019422">
    <property type="protein sequence ID" value="GAA0157137.1"/>
    <property type="molecule type" value="Genomic_DNA"/>
</dbReference>
<reference evidence="2 3" key="1">
    <citation type="submission" date="2024-01" db="EMBL/GenBank/DDBJ databases">
        <title>The complete chloroplast genome sequence of Lithospermum erythrorhizon: insights into the phylogenetic relationship among Boraginaceae species and the maternal lineages of purple gromwells.</title>
        <authorList>
            <person name="Okada T."/>
            <person name="Watanabe K."/>
        </authorList>
    </citation>
    <scope>NUCLEOTIDE SEQUENCE [LARGE SCALE GENOMIC DNA]</scope>
</reference>
<dbReference type="AlphaFoldDB" id="A0AAV3Q4J4"/>
<protein>
    <recommendedName>
        <fullName evidence="1">VWFA domain-containing protein</fullName>
    </recommendedName>
</protein>
<organism evidence="2 3">
    <name type="scientific">Lithospermum erythrorhizon</name>
    <name type="common">Purple gromwell</name>
    <name type="synonym">Lithospermum officinale var. erythrorhizon</name>
    <dbReference type="NCBI Taxonomy" id="34254"/>
    <lineage>
        <taxon>Eukaryota</taxon>
        <taxon>Viridiplantae</taxon>
        <taxon>Streptophyta</taxon>
        <taxon>Embryophyta</taxon>
        <taxon>Tracheophyta</taxon>
        <taxon>Spermatophyta</taxon>
        <taxon>Magnoliopsida</taxon>
        <taxon>eudicotyledons</taxon>
        <taxon>Gunneridae</taxon>
        <taxon>Pentapetalae</taxon>
        <taxon>asterids</taxon>
        <taxon>lamiids</taxon>
        <taxon>Boraginales</taxon>
        <taxon>Boraginaceae</taxon>
        <taxon>Boraginoideae</taxon>
        <taxon>Lithospermeae</taxon>
        <taxon>Lithospermum</taxon>
    </lineage>
</organism>
<comment type="caution">
    <text evidence="2">The sequence shown here is derived from an EMBL/GenBank/DDBJ whole genome shotgun (WGS) entry which is preliminary data.</text>
</comment>
<dbReference type="InterPro" id="IPR002035">
    <property type="entry name" value="VWF_A"/>
</dbReference>
<dbReference type="Pfam" id="PF13768">
    <property type="entry name" value="VWA_3"/>
    <property type="match status" value="1"/>
</dbReference>
<dbReference type="InterPro" id="IPR036465">
    <property type="entry name" value="vWFA_dom_sf"/>
</dbReference>
<dbReference type="SMART" id="SM00327">
    <property type="entry name" value="VWA"/>
    <property type="match status" value="1"/>
</dbReference>
<gene>
    <name evidence="2" type="ORF">LIER_38405</name>
</gene>
<name>A0AAV3Q4J4_LITER</name>
<evidence type="ECO:0000313" key="2">
    <source>
        <dbReference type="EMBL" id="GAA0157137.1"/>
    </source>
</evidence>
<dbReference type="PANTHER" id="PTHR46503">
    <property type="entry name" value="INTER-ALPHA-TRYPSIN INHIBITOR HEAVY CHAIN-LIKE PROTEIN"/>
    <property type="match status" value="1"/>
</dbReference>
<dbReference type="Gene3D" id="3.40.50.410">
    <property type="entry name" value="von Willebrand factor, type A domain"/>
    <property type="match status" value="1"/>
</dbReference>
<accession>A0AAV3Q4J4</accession>
<proteinExistence type="predicted"/>
<dbReference type="CDD" id="cd01461">
    <property type="entry name" value="vWA_interalpha_trypsin_inhibitor"/>
    <property type="match status" value="1"/>
</dbReference>
<dbReference type="PROSITE" id="PS50234">
    <property type="entry name" value="VWFA"/>
    <property type="match status" value="1"/>
</dbReference>
<keyword evidence="3" id="KW-1185">Reference proteome</keyword>
<dbReference type="SUPFAM" id="SSF53300">
    <property type="entry name" value="vWA-like"/>
    <property type="match status" value="1"/>
</dbReference>
<feature type="domain" description="VWFA" evidence="1">
    <location>
        <begin position="329"/>
        <end position="522"/>
    </location>
</feature>
<evidence type="ECO:0000313" key="3">
    <source>
        <dbReference type="Proteomes" id="UP001454036"/>
    </source>
</evidence>
<evidence type="ECO:0000259" key="1">
    <source>
        <dbReference type="PROSITE" id="PS50234"/>
    </source>
</evidence>
<dbReference type="PANTHER" id="PTHR46503:SF1">
    <property type="entry name" value="INTER-ALPHA-TRYPSIN INHIBITOR HEAVY CHAIN-LIKE PROTEIN"/>
    <property type="match status" value="1"/>
</dbReference>